<proteinExistence type="predicted"/>
<evidence type="ECO:0000313" key="3">
    <source>
        <dbReference type="Proteomes" id="UP000295257"/>
    </source>
</evidence>
<dbReference type="OrthoDB" id="396512at2"/>
<dbReference type="Pfam" id="PF00535">
    <property type="entry name" value="Glycos_transf_2"/>
    <property type="match status" value="1"/>
</dbReference>
<dbReference type="PANTHER" id="PTHR22916:SF3">
    <property type="entry name" value="UDP-GLCNAC:BETAGAL BETA-1,3-N-ACETYLGLUCOSAMINYLTRANSFERASE-LIKE PROTEIN 1"/>
    <property type="match status" value="1"/>
</dbReference>
<dbReference type="GO" id="GO:0016758">
    <property type="term" value="F:hexosyltransferase activity"/>
    <property type="evidence" value="ECO:0007669"/>
    <property type="project" value="UniProtKB-ARBA"/>
</dbReference>
<dbReference type="RefSeq" id="WP_010020882.1">
    <property type="nucleotide sequence ID" value="NZ_PUFN01000007.1"/>
</dbReference>
<evidence type="ECO:0000259" key="1">
    <source>
        <dbReference type="Pfam" id="PF00535"/>
    </source>
</evidence>
<dbReference type="Proteomes" id="UP000295257">
    <property type="component" value="Unassembled WGS sequence"/>
</dbReference>
<feature type="domain" description="Glycosyltransferase 2-like" evidence="1">
    <location>
        <begin position="9"/>
        <end position="161"/>
    </location>
</feature>
<dbReference type="CDD" id="cd00761">
    <property type="entry name" value="Glyco_tranf_GTA_type"/>
    <property type="match status" value="1"/>
</dbReference>
<accession>A0A4R5NHD2</accession>
<dbReference type="InterPro" id="IPR029044">
    <property type="entry name" value="Nucleotide-diphossugar_trans"/>
</dbReference>
<gene>
    <name evidence="2" type="ORF">C5L30_001303</name>
</gene>
<dbReference type="EMBL" id="PUFN01000007">
    <property type="protein sequence ID" value="TDG73811.1"/>
    <property type="molecule type" value="Genomic_DNA"/>
</dbReference>
<sequence>MESSEPFFSIIIPMFNTEKYIEDCISSILNQNFCDYEIIIVDDGSTDGSLKIISQYIKGKANIKLFKQNNAGVSAARNVALEKAVGKYIMFMDSDDYLIGESMKYLKNTLLKNSDVDLLFFNYYDVFPNEVKRHVFRTQFLGTGISKDKAIEGILSDIGGYCWNKVYKRSLLTNERFNKDITFLEDMLFNVLAVNNSNKIMCIGNCLYSYRWRKNSIVHTFDLKNLTFFSALKLVEENIPNKFISLINVKRRMAYIEFASNLIFMDKSKYLNFKKLYKKENRLKEIKKFNLSKTERVSLFIADYSFDASVIVFKLKRKFDKYRYSLKK</sequence>
<protein>
    <recommendedName>
        <fullName evidence="1">Glycosyltransferase 2-like domain-containing protein</fullName>
    </recommendedName>
</protein>
<dbReference type="Gene3D" id="3.90.550.10">
    <property type="entry name" value="Spore Coat Polysaccharide Biosynthesis Protein SpsA, Chain A"/>
    <property type="match status" value="1"/>
</dbReference>
<keyword evidence="3" id="KW-1185">Reference proteome</keyword>
<organism evidence="2 3">
    <name type="scientific">Companilactobacillus farciminis</name>
    <dbReference type="NCBI Taxonomy" id="1612"/>
    <lineage>
        <taxon>Bacteria</taxon>
        <taxon>Bacillati</taxon>
        <taxon>Bacillota</taxon>
        <taxon>Bacilli</taxon>
        <taxon>Lactobacillales</taxon>
        <taxon>Lactobacillaceae</taxon>
        <taxon>Companilactobacillus</taxon>
    </lineage>
</organism>
<name>A0A4R5NHD2_9LACO</name>
<evidence type="ECO:0000313" key="2">
    <source>
        <dbReference type="EMBL" id="TDG73811.1"/>
    </source>
</evidence>
<dbReference type="InterPro" id="IPR001173">
    <property type="entry name" value="Glyco_trans_2-like"/>
</dbReference>
<dbReference type="AlphaFoldDB" id="A0A4R5NHD2"/>
<reference evidence="2 3" key="1">
    <citation type="journal article" date="2019" name="Appl. Microbiol. Biotechnol.">
        <title>Uncovering carbohydrate metabolism through a genotype-phenotype association study of 56 lactic acid bacteria genomes.</title>
        <authorList>
            <person name="Buron-Moles G."/>
            <person name="Chailyan A."/>
            <person name="Dolejs I."/>
            <person name="Forster J."/>
            <person name="Miks M.H."/>
        </authorList>
    </citation>
    <scope>NUCLEOTIDE SEQUENCE [LARGE SCALE GENOMIC DNA]</scope>
    <source>
        <strain evidence="2 3">ATCC 29644</strain>
    </source>
</reference>
<comment type="caution">
    <text evidence="2">The sequence shown here is derived from an EMBL/GenBank/DDBJ whole genome shotgun (WGS) entry which is preliminary data.</text>
</comment>
<dbReference type="PANTHER" id="PTHR22916">
    <property type="entry name" value="GLYCOSYLTRANSFERASE"/>
    <property type="match status" value="1"/>
</dbReference>
<dbReference type="SUPFAM" id="SSF53448">
    <property type="entry name" value="Nucleotide-diphospho-sugar transferases"/>
    <property type="match status" value="1"/>
</dbReference>